<dbReference type="Pfam" id="PF05942">
    <property type="entry name" value="PaREP1"/>
    <property type="match status" value="1"/>
</dbReference>
<gene>
    <name evidence="1" type="ordered locus">Smar_1534</name>
</gene>
<accession>A3DPR1</accession>
<organism evidence="1 2">
    <name type="scientific">Staphylothermus marinus (strain ATCC 43588 / DSM 3639 / JCM 9404 / F1)</name>
    <dbReference type="NCBI Taxonomy" id="399550"/>
    <lineage>
        <taxon>Archaea</taxon>
        <taxon>Thermoproteota</taxon>
        <taxon>Thermoprotei</taxon>
        <taxon>Desulfurococcales</taxon>
        <taxon>Desulfurococcaceae</taxon>
        <taxon>Staphylothermus</taxon>
    </lineage>
</organism>
<dbReference type="RefSeq" id="WP_011839815.1">
    <property type="nucleotide sequence ID" value="NC_009033.1"/>
</dbReference>
<keyword evidence="2" id="KW-1185">Reference proteome</keyword>
<protein>
    <submittedName>
        <fullName evidence="1">PaREP1/PaREP8 domain containing family protein</fullName>
    </submittedName>
</protein>
<dbReference type="HOGENOM" id="CLU_115256_4_0_2"/>
<name>A3DPR1_STAMF</name>
<dbReference type="Proteomes" id="UP000000254">
    <property type="component" value="Chromosome"/>
</dbReference>
<sequence>MGRLAEVHRRRFEEYYHNALEYMGRGDFPKASEFMWGAITQTLKALAAIRGYRIITHKDFFEFMRLISKELGDEELYKKFLLLNNLHRNFYEEYIDPRDFPIYYKEAELFLRRIWRIAKEIEELRKG</sequence>
<proteinExistence type="predicted"/>
<dbReference type="Gene3D" id="1.20.120.330">
    <property type="entry name" value="Nucleotidyltransferases domain 2"/>
    <property type="match status" value="1"/>
</dbReference>
<dbReference type="PANTHER" id="PTHR34237:SF4">
    <property type="entry name" value="PAREP1 FAMILY PROTEIN"/>
    <property type="match status" value="1"/>
</dbReference>
<dbReference type="InterPro" id="IPR010268">
    <property type="entry name" value="PaREP1"/>
</dbReference>
<dbReference type="eggNOG" id="arCOG03722">
    <property type="taxonomic scope" value="Archaea"/>
</dbReference>
<reference evidence="2" key="1">
    <citation type="journal article" date="2009" name="BMC Genomics">
        <title>The complete genome sequence of Staphylothermus marinus reveals differences in sulfur metabolism among heterotrophic Crenarchaeota.</title>
        <authorList>
            <person name="Anderson I.J."/>
            <person name="Dharmarajan L."/>
            <person name="Rodriguez J."/>
            <person name="Hooper S."/>
            <person name="Porat I."/>
            <person name="Ulrich L.E."/>
            <person name="Elkins J.G."/>
            <person name="Mavromatis K."/>
            <person name="Sun H."/>
            <person name="Land M."/>
            <person name="Lapidus A."/>
            <person name="Lucas S."/>
            <person name="Barry K."/>
            <person name="Huber H."/>
            <person name="Zhulin I.B."/>
            <person name="Whitman W.B."/>
            <person name="Mukhopadhyay B."/>
            <person name="Woese C."/>
            <person name="Bristow J."/>
            <person name="Kyrpides N."/>
        </authorList>
    </citation>
    <scope>NUCLEOTIDE SEQUENCE [LARGE SCALE GENOMIC DNA]</scope>
    <source>
        <strain evidence="2">ATCC 43588 / DSM 3639 / JCM 9404 / F1</strain>
    </source>
</reference>
<evidence type="ECO:0000313" key="1">
    <source>
        <dbReference type="EMBL" id="ABN70621.1"/>
    </source>
</evidence>
<dbReference type="OrthoDB" id="30877at2157"/>
<dbReference type="AlphaFoldDB" id="A3DPR1"/>
<dbReference type="KEGG" id="smr:Smar_1534"/>
<dbReference type="GeneID" id="4907749"/>
<evidence type="ECO:0000313" key="2">
    <source>
        <dbReference type="Proteomes" id="UP000000254"/>
    </source>
</evidence>
<reference evidence="1 2" key="2">
    <citation type="journal article" date="2009" name="Stand. Genomic Sci.">
        <title>Complete genome sequence of Staphylothermus marinus Stetter and Fiala 1986 type strain F1.</title>
        <authorList>
            <person name="Anderson I.J."/>
            <person name="Sun H."/>
            <person name="Lapidus A."/>
            <person name="Copeland A."/>
            <person name="Glavina Del Rio T."/>
            <person name="Tice H."/>
            <person name="Dalin E."/>
            <person name="Lucas S."/>
            <person name="Barry K."/>
            <person name="Land M."/>
            <person name="Richardson P."/>
            <person name="Huber H."/>
            <person name="Kyrpides N.C."/>
        </authorList>
    </citation>
    <scope>NUCLEOTIDE SEQUENCE [LARGE SCALE GENOMIC DNA]</scope>
    <source>
        <strain evidence="2">ATCC 43588 / DSM 3639 / JCM 9404 / F1</strain>
    </source>
</reference>
<dbReference type="EMBL" id="CP000575">
    <property type="protein sequence ID" value="ABN70621.1"/>
    <property type="molecule type" value="Genomic_DNA"/>
</dbReference>
<dbReference type="PANTHER" id="PTHR34237">
    <property type="entry name" value="PAREP8-RELATED"/>
    <property type="match status" value="1"/>
</dbReference>